<keyword evidence="2" id="KW-0597">Phosphoprotein</keyword>
<evidence type="ECO:0000256" key="4">
    <source>
        <dbReference type="ARBA" id="ARBA00023172"/>
    </source>
</evidence>
<sequence>MEPEPVRKRFKQLTNEEIQQLVEAKDSENTRRATKNAVATFLAFCNEVTPEEPVKNTESLEKMSKNELNELLTNFWPNARKKNGDNYKKTALMGLRFGLQRHFLLKRDFDIINDGEFSKSNQVYEAAVVELKRQGFGRVDHHRPISKEDLEKIQSCYNPSSPDPKSLQQVVWFNLMFHLIRRGRENLRLLTKQTFAVQADGTGKKYVYQALDELDKNHRGKDQPDDSPGEGRMYERPNSPYCPVKTFELYLSKLNPNLSCLWQRPKARESFSESDEVWYCNAPLGKNTLATLMSSISKEIQLSYQYTNHCIRATAVSLLDECNFEARHIMRVSGHKSESSIRSYSRRLSEVKQKEISHSLSTACFESLERQEQTAEADCPLVGNTVPRSPITMQNFASQSQETVNFNAGAFSGATVTINFYQGNSK</sequence>
<dbReference type="InterPro" id="IPR011010">
    <property type="entry name" value="DNA_brk_join_enz"/>
</dbReference>
<protein>
    <recommendedName>
        <fullName evidence="6">ZMYM2-like/QRICH1 C-terminal domain-containing protein</fullName>
    </recommendedName>
</protein>
<dbReference type="PANTHER" id="PTHR21446:SF12">
    <property type="entry name" value="POTASSIUM CHANNEL TETRAMERIZATION DOMAIN CONTAINING 1"/>
    <property type="match status" value="1"/>
</dbReference>
<proteinExistence type="predicted"/>
<dbReference type="InterPro" id="IPR052787">
    <property type="entry name" value="MAVS"/>
</dbReference>
<keyword evidence="4" id="KW-0233">DNA recombination</keyword>
<evidence type="ECO:0000256" key="3">
    <source>
        <dbReference type="ARBA" id="ARBA00022843"/>
    </source>
</evidence>
<feature type="compositionally biased region" description="Basic and acidic residues" evidence="5">
    <location>
        <begin position="213"/>
        <end position="224"/>
    </location>
</feature>
<feature type="domain" description="ZMYM2-like/QRICH1 C-terminal" evidence="6">
    <location>
        <begin position="167"/>
        <end position="297"/>
    </location>
</feature>
<accession>A0ABN8LAT4</accession>
<dbReference type="Pfam" id="PF12012">
    <property type="entry name" value="DUF3504"/>
    <property type="match status" value="1"/>
</dbReference>
<dbReference type="InterPro" id="IPR013762">
    <property type="entry name" value="Integrase-like_cat_sf"/>
</dbReference>
<comment type="caution">
    <text evidence="7">The sequence shown here is derived from an EMBL/GenBank/DDBJ whole genome shotgun (WGS) entry which is preliminary data.</text>
</comment>
<evidence type="ECO:0000256" key="5">
    <source>
        <dbReference type="SAM" id="MobiDB-lite"/>
    </source>
</evidence>
<dbReference type="PANTHER" id="PTHR21446">
    <property type="entry name" value="DUF3504 DOMAIN-CONTAINING PROTEIN"/>
    <property type="match status" value="1"/>
</dbReference>
<evidence type="ECO:0000256" key="2">
    <source>
        <dbReference type="ARBA" id="ARBA00022553"/>
    </source>
</evidence>
<evidence type="ECO:0000313" key="7">
    <source>
        <dbReference type="EMBL" id="CAH3014196.1"/>
    </source>
</evidence>
<keyword evidence="3" id="KW-0832">Ubl conjugation</keyword>
<dbReference type="SUPFAM" id="SSF56349">
    <property type="entry name" value="DNA breaking-rejoining enzymes"/>
    <property type="match status" value="1"/>
</dbReference>
<gene>
    <name evidence="7" type="ORF">PEVE_00039525</name>
</gene>
<organism evidence="7 8">
    <name type="scientific">Porites evermanni</name>
    <dbReference type="NCBI Taxonomy" id="104178"/>
    <lineage>
        <taxon>Eukaryota</taxon>
        <taxon>Metazoa</taxon>
        <taxon>Cnidaria</taxon>
        <taxon>Anthozoa</taxon>
        <taxon>Hexacorallia</taxon>
        <taxon>Scleractinia</taxon>
        <taxon>Fungiina</taxon>
        <taxon>Poritidae</taxon>
        <taxon>Porites</taxon>
    </lineage>
</organism>
<name>A0ABN8LAT4_9CNID</name>
<evidence type="ECO:0000313" key="8">
    <source>
        <dbReference type="Proteomes" id="UP001159427"/>
    </source>
</evidence>
<dbReference type="EMBL" id="CALNXI010000007">
    <property type="protein sequence ID" value="CAH3014196.1"/>
    <property type="molecule type" value="Genomic_DNA"/>
</dbReference>
<dbReference type="Proteomes" id="UP001159427">
    <property type="component" value="Unassembled WGS sequence"/>
</dbReference>
<dbReference type="Gene3D" id="1.10.443.10">
    <property type="entry name" value="Intergrase catalytic core"/>
    <property type="match status" value="1"/>
</dbReference>
<feature type="region of interest" description="Disordered" evidence="5">
    <location>
        <begin position="213"/>
        <end position="237"/>
    </location>
</feature>
<keyword evidence="8" id="KW-1185">Reference proteome</keyword>
<reference evidence="7 8" key="1">
    <citation type="submission" date="2022-05" db="EMBL/GenBank/DDBJ databases">
        <authorList>
            <consortium name="Genoscope - CEA"/>
            <person name="William W."/>
        </authorList>
    </citation>
    <scope>NUCLEOTIDE SEQUENCE [LARGE SCALE GENOMIC DNA]</scope>
</reference>
<evidence type="ECO:0000259" key="6">
    <source>
        <dbReference type="Pfam" id="PF12012"/>
    </source>
</evidence>
<evidence type="ECO:0000256" key="1">
    <source>
        <dbReference type="ARBA" id="ARBA00022499"/>
    </source>
</evidence>
<dbReference type="InterPro" id="IPR021893">
    <property type="entry name" value="ZMYM2-like_C"/>
</dbReference>
<keyword evidence="1" id="KW-1017">Isopeptide bond</keyword>